<comment type="caution">
    <text evidence="2">The sequence shown here is derived from an EMBL/GenBank/DDBJ whole genome shotgun (WGS) entry which is preliminary data.</text>
</comment>
<evidence type="ECO:0000313" key="2">
    <source>
        <dbReference type="EMBL" id="ERT04907.1"/>
    </source>
</evidence>
<protein>
    <submittedName>
        <fullName evidence="2">Uncharacterized protein</fullName>
    </submittedName>
</protein>
<evidence type="ECO:0000256" key="1">
    <source>
        <dbReference type="SAM" id="MobiDB-lite"/>
    </source>
</evidence>
<dbReference type="AlphaFoldDB" id="U7QCJ9"/>
<name>U7QCJ9_9CYAN</name>
<keyword evidence="3" id="KW-1185">Reference proteome</keyword>
<dbReference type="Proteomes" id="UP000017127">
    <property type="component" value="Unassembled WGS sequence"/>
</dbReference>
<sequence>MKIRNINPEKPVVSDQNHPNLTDPLFQSRLKAARFFHNTILTKTTNERQQGLEELFLADLYRRAGDFISAEKVIKNAEHKSLEPSILRLIEYEKHLIQAQDTTYYQIDQALVEL</sequence>
<gene>
    <name evidence="2" type="ORF">M595_5143</name>
</gene>
<feature type="region of interest" description="Disordered" evidence="1">
    <location>
        <begin position="1"/>
        <end position="20"/>
    </location>
</feature>
<proteinExistence type="predicted"/>
<dbReference type="EMBL" id="AUZM01000075">
    <property type="protein sequence ID" value="ERT04907.1"/>
    <property type="molecule type" value="Genomic_DNA"/>
</dbReference>
<reference evidence="2 3" key="1">
    <citation type="journal article" date="2013" name="Front. Microbiol.">
        <title>Comparative genomic analyses of the cyanobacterium, Lyngbya aestuarii BL J, a powerful hydrogen producer.</title>
        <authorList>
            <person name="Kothari A."/>
            <person name="Vaughn M."/>
            <person name="Garcia-Pichel F."/>
        </authorList>
    </citation>
    <scope>NUCLEOTIDE SEQUENCE [LARGE SCALE GENOMIC DNA]</scope>
    <source>
        <strain evidence="2 3">BL J</strain>
    </source>
</reference>
<organism evidence="2 3">
    <name type="scientific">Lyngbya aestuarii BL J</name>
    <dbReference type="NCBI Taxonomy" id="1348334"/>
    <lineage>
        <taxon>Bacteria</taxon>
        <taxon>Bacillati</taxon>
        <taxon>Cyanobacteriota</taxon>
        <taxon>Cyanophyceae</taxon>
        <taxon>Oscillatoriophycideae</taxon>
        <taxon>Oscillatoriales</taxon>
        <taxon>Microcoleaceae</taxon>
        <taxon>Lyngbya</taxon>
    </lineage>
</organism>
<accession>U7QCJ9</accession>
<dbReference type="OrthoDB" id="9834004at2"/>
<evidence type="ECO:0000313" key="3">
    <source>
        <dbReference type="Proteomes" id="UP000017127"/>
    </source>
</evidence>
<dbReference type="RefSeq" id="WP_023068837.1">
    <property type="nucleotide sequence ID" value="NZ_AUZM01000075.1"/>
</dbReference>